<dbReference type="RefSeq" id="WP_135583693.1">
    <property type="nucleotide sequence ID" value="NZ_RQEP01000005.1"/>
</dbReference>
<dbReference type="GO" id="GO:0003677">
    <property type="term" value="F:DNA binding"/>
    <property type="evidence" value="ECO:0007669"/>
    <property type="project" value="UniProtKB-UniRule"/>
</dbReference>
<dbReference type="PANTHER" id="PTHR37550">
    <property type="entry name" value="ANTITOXIN VAPB1"/>
    <property type="match status" value="1"/>
</dbReference>
<dbReference type="Pfam" id="PF04014">
    <property type="entry name" value="MazE_antitoxin"/>
    <property type="match status" value="1"/>
</dbReference>
<dbReference type="InterPro" id="IPR007159">
    <property type="entry name" value="SpoVT-AbrB_dom"/>
</dbReference>
<protein>
    <submittedName>
        <fullName evidence="4">AbrB/MazE/SpoVT family DNA-binding domain-containing protein</fullName>
    </submittedName>
</protein>
<proteinExistence type="inferred from homology"/>
<dbReference type="InterPro" id="IPR047976">
    <property type="entry name" value="Anti_VapB2-like"/>
</dbReference>
<sequence length="78" mass="9300">MISNRAKIFKNGDSQAIRLPKQFRFKGKEVYIRREGKNIILTPIDDVVDRLWETLNEFSSDLKIEREQPTQYDKRDSL</sequence>
<reference evidence="4" key="1">
    <citation type="journal article" date="2019" name="PLoS Negl. Trop. Dis.">
        <title>Revisiting the worldwide diversity of Leptospira species in the environment.</title>
        <authorList>
            <person name="Vincent A.T."/>
            <person name="Schiettekatte O."/>
            <person name="Bourhy P."/>
            <person name="Veyrier F.J."/>
            <person name="Picardeau M."/>
        </authorList>
    </citation>
    <scope>NUCLEOTIDE SEQUENCE [LARGE SCALE GENOMIC DNA]</scope>
    <source>
        <strain evidence="4">SSS9</strain>
    </source>
</reference>
<dbReference type="OrthoDB" id="9810009at2"/>
<accession>A0A4R9G782</accession>
<dbReference type="Proteomes" id="UP000297453">
    <property type="component" value="Unassembled WGS sequence"/>
</dbReference>
<comment type="similarity">
    <text evidence="1">Belongs to the VapB family.</text>
</comment>
<dbReference type="NCBIfam" id="NF040493">
    <property type="entry name" value="TA_anti_VapB"/>
    <property type="match status" value="1"/>
</dbReference>
<dbReference type="PROSITE" id="PS51740">
    <property type="entry name" value="SPOVT_ABRB"/>
    <property type="match status" value="1"/>
</dbReference>
<evidence type="ECO:0000313" key="4">
    <source>
        <dbReference type="EMBL" id="TGK06647.1"/>
    </source>
</evidence>
<gene>
    <name evidence="4" type="ORF">EHO59_00440</name>
</gene>
<keyword evidence="5" id="KW-1185">Reference proteome</keyword>
<name>A0A4R9G782_9LEPT</name>
<dbReference type="SMART" id="SM00966">
    <property type="entry name" value="SpoVT_AbrB"/>
    <property type="match status" value="1"/>
</dbReference>
<dbReference type="PANTHER" id="PTHR37550:SF3">
    <property type="entry name" value="ANTITOXIN VAPB1"/>
    <property type="match status" value="1"/>
</dbReference>
<dbReference type="InterPro" id="IPR037914">
    <property type="entry name" value="SpoVT-AbrB_sf"/>
</dbReference>
<keyword evidence="2 4" id="KW-0238">DNA-binding</keyword>
<evidence type="ECO:0000259" key="3">
    <source>
        <dbReference type="PROSITE" id="PS51740"/>
    </source>
</evidence>
<dbReference type="InterPro" id="IPR051734">
    <property type="entry name" value="VapB_TA_antitoxins"/>
</dbReference>
<dbReference type="SUPFAM" id="SSF89447">
    <property type="entry name" value="AbrB/MazE/MraZ-like"/>
    <property type="match status" value="1"/>
</dbReference>
<comment type="caution">
    <text evidence="4">The sequence shown here is derived from an EMBL/GenBank/DDBJ whole genome shotgun (WGS) entry which is preliminary data.</text>
</comment>
<evidence type="ECO:0000256" key="2">
    <source>
        <dbReference type="PROSITE-ProRule" id="PRU01076"/>
    </source>
</evidence>
<evidence type="ECO:0000313" key="5">
    <source>
        <dbReference type="Proteomes" id="UP000297453"/>
    </source>
</evidence>
<feature type="domain" description="SpoVT-AbrB" evidence="3">
    <location>
        <begin position="6"/>
        <end position="46"/>
    </location>
</feature>
<dbReference type="EMBL" id="RQEP01000005">
    <property type="protein sequence ID" value="TGK06647.1"/>
    <property type="molecule type" value="Genomic_DNA"/>
</dbReference>
<organism evidence="4 5">
    <name type="scientific">Leptospira semungkisensis</name>
    <dbReference type="NCBI Taxonomy" id="2484985"/>
    <lineage>
        <taxon>Bacteria</taxon>
        <taxon>Pseudomonadati</taxon>
        <taxon>Spirochaetota</taxon>
        <taxon>Spirochaetia</taxon>
        <taxon>Leptospirales</taxon>
        <taxon>Leptospiraceae</taxon>
        <taxon>Leptospira</taxon>
    </lineage>
</organism>
<evidence type="ECO:0000256" key="1">
    <source>
        <dbReference type="ARBA" id="ARBA00007924"/>
    </source>
</evidence>
<dbReference type="AlphaFoldDB" id="A0A4R9G782"/>
<dbReference type="Gene3D" id="2.10.260.10">
    <property type="match status" value="1"/>
</dbReference>